<dbReference type="InterPro" id="IPR005119">
    <property type="entry name" value="LysR_subst-bd"/>
</dbReference>
<dbReference type="InterPro" id="IPR036388">
    <property type="entry name" value="WH-like_DNA-bd_sf"/>
</dbReference>
<dbReference type="InterPro" id="IPR036390">
    <property type="entry name" value="WH_DNA-bd_sf"/>
</dbReference>
<dbReference type="Pfam" id="PF00126">
    <property type="entry name" value="HTH_1"/>
    <property type="match status" value="1"/>
</dbReference>
<proteinExistence type="inferred from homology"/>
<keyword evidence="4" id="KW-0804">Transcription</keyword>
<accession>A0ABN4M8X4</accession>
<keyword evidence="7" id="KW-1185">Reference proteome</keyword>
<comment type="similarity">
    <text evidence="1">Belongs to the LysR transcriptional regulatory family.</text>
</comment>
<dbReference type="Proteomes" id="UP000074914">
    <property type="component" value="Chromosome"/>
</dbReference>
<evidence type="ECO:0000256" key="1">
    <source>
        <dbReference type="ARBA" id="ARBA00009437"/>
    </source>
</evidence>
<gene>
    <name evidence="6" type="ORF">CPter291_1767</name>
</gene>
<reference evidence="6 7" key="1">
    <citation type="submission" date="2015-11" db="EMBL/GenBank/DDBJ databases">
        <title>Exploring the genomic traits of fungus-feeding bacterial genus Collimonas.</title>
        <authorList>
            <person name="Song C."/>
            <person name="Schmidt R."/>
            <person name="de Jager V."/>
            <person name="Krzyzanowska D."/>
            <person name="Jongedijk E."/>
            <person name="Cankar K."/>
            <person name="Beekwilder J."/>
            <person name="van Veen A."/>
            <person name="de Boer W."/>
            <person name="van Veen J.A."/>
            <person name="Garbeva P."/>
        </authorList>
    </citation>
    <scope>NUCLEOTIDE SEQUENCE [LARGE SCALE GENOMIC DNA]</scope>
    <source>
        <strain evidence="6 7">Ter291</strain>
    </source>
</reference>
<dbReference type="Pfam" id="PF03466">
    <property type="entry name" value="LysR_substrate"/>
    <property type="match status" value="1"/>
</dbReference>
<evidence type="ECO:0000256" key="2">
    <source>
        <dbReference type="ARBA" id="ARBA00023015"/>
    </source>
</evidence>
<dbReference type="CDD" id="cd08476">
    <property type="entry name" value="PBP2_CrgA_like_7"/>
    <property type="match status" value="1"/>
</dbReference>
<dbReference type="InterPro" id="IPR058163">
    <property type="entry name" value="LysR-type_TF_proteobact-type"/>
</dbReference>
<protein>
    <submittedName>
        <fullName evidence="6">Bacterial regulatory helix-turn-helix, lysR family protein</fullName>
    </submittedName>
</protein>
<dbReference type="Gene3D" id="1.10.10.10">
    <property type="entry name" value="Winged helix-like DNA-binding domain superfamily/Winged helix DNA-binding domain"/>
    <property type="match status" value="1"/>
</dbReference>
<keyword evidence="2" id="KW-0805">Transcription regulation</keyword>
<dbReference type="RefSeq" id="WP_062113836.1">
    <property type="nucleotide sequence ID" value="NZ_CP013236.1"/>
</dbReference>
<organism evidence="6 7">
    <name type="scientific">Collimonas pratensis</name>
    <dbReference type="NCBI Taxonomy" id="279113"/>
    <lineage>
        <taxon>Bacteria</taxon>
        <taxon>Pseudomonadati</taxon>
        <taxon>Pseudomonadota</taxon>
        <taxon>Betaproteobacteria</taxon>
        <taxon>Burkholderiales</taxon>
        <taxon>Oxalobacteraceae</taxon>
        <taxon>Collimonas</taxon>
    </lineage>
</organism>
<evidence type="ECO:0000256" key="4">
    <source>
        <dbReference type="ARBA" id="ARBA00023163"/>
    </source>
</evidence>
<dbReference type="SUPFAM" id="SSF46785">
    <property type="entry name" value="Winged helix' DNA-binding domain"/>
    <property type="match status" value="1"/>
</dbReference>
<sequence length="311" mass="34432">MDSLSGLAAFVQAAETSSFVAAGRQLGVSASAIGKSIARLEVKLGVRLFHRSTRQIRLTDEGTLFFERCRGILDDIEDAQNELLKSTEAPRGRLKISLPAVGYRLLSKQLSAFMQAYPEVELDLDFSDRMVDVIEEGFDAVIRSGSLADSRLLARSLWPYSFMICAAPDYLRRQGQPQRPQDLLQHACLRYKFLSSSKLQDWVLRSEQGAPELRLPATLTCNNIEALLAAAVNGLGLAYLPSFVVQEALADGRLCTVLDDYAVSHGSFSVLWPSSRHMLPRLRVFVDFLRASIPAASNVAAPSKRSRQERE</sequence>
<feature type="domain" description="HTH lysR-type" evidence="5">
    <location>
        <begin position="1"/>
        <end position="59"/>
    </location>
</feature>
<dbReference type="SUPFAM" id="SSF53850">
    <property type="entry name" value="Periplasmic binding protein-like II"/>
    <property type="match status" value="1"/>
</dbReference>
<evidence type="ECO:0000256" key="3">
    <source>
        <dbReference type="ARBA" id="ARBA00023125"/>
    </source>
</evidence>
<dbReference type="EMBL" id="CP013236">
    <property type="protein sequence ID" value="AMP14035.1"/>
    <property type="molecule type" value="Genomic_DNA"/>
</dbReference>
<dbReference type="PROSITE" id="PS50931">
    <property type="entry name" value="HTH_LYSR"/>
    <property type="match status" value="1"/>
</dbReference>
<keyword evidence="3" id="KW-0238">DNA-binding</keyword>
<evidence type="ECO:0000259" key="5">
    <source>
        <dbReference type="PROSITE" id="PS50931"/>
    </source>
</evidence>
<dbReference type="PANTHER" id="PTHR30537:SF72">
    <property type="entry name" value="LYSR FAMILY TRANSCRIPTIONAL REGULATOR"/>
    <property type="match status" value="1"/>
</dbReference>
<name>A0ABN4M8X4_9BURK</name>
<dbReference type="PANTHER" id="PTHR30537">
    <property type="entry name" value="HTH-TYPE TRANSCRIPTIONAL REGULATOR"/>
    <property type="match status" value="1"/>
</dbReference>
<dbReference type="Gene3D" id="3.40.190.290">
    <property type="match status" value="1"/>
</dbReference>
<evidence type="ECO:0000313" key="7">
    <source>
        <dbReference type="Proteomes" id="UP000074914"/>
    </source>
</evidence>
<evidence type="ECO:0000313" key="6">
    <source>
        <dbReference type="EMBL" id="AMP14035.1"/>
    </source>
</evidence>
<dbReference type="InterPro" id="IPR000847">
    <property type="entry name" value="LysR_HTH_N"/>
</dbReference>